<dbReference type="SUPFAM" id="SSF55469">
    <property type="entry name" value="FMN-dependent nitroreductase-like"/>
    <property type="match status" value="1"/>
</dbReference>
<protein>
    <submittedName>
        <fullName evidence="2">Nitroreductase</fullName>
    </submittedName>
</protein>
<organism evidence="2 3">
    <name type="scientific">Pseudobutyrivibrio xylanivorans</name>
    <dbReference type="NCBI Taxonomy" id="185007"/>
    <lineage>
        <taxon>Bacteria</taxon>
        <taxon>Bacillati</taxon>
        <taxon>Bacillota</taxon>
        <taxon>Clostridia</taxon>
        <taxon>Lachnospirales</taxon>
        <taxon>Lachnospiraceae</taxon>
        <taxon>Pseudobutyrivibrio</taxon>
    </lineage>
</organism>
<reference evidence="2 3" key="1">
    <citation type="submission" date="2016-10" db="EMBL/GenBank/DDBJ databases">
        <authorList>
            <person name="de Groot N.N."/>
        </authorList>
    </citation>
    <scope>NUCLEOTIDE SEQUENCE [LARGE SCALE GENOMIC DNA]</scope>
    <source>
        <strain evidence="2 3">DSM 10317</strain>
    </source>
</reference>
<dbReference type="AlphaFoldDB" id="A0A1G5S4G3"/>
<evidence type="ECO:0000313" key="3">
    <source>
        <dbReference type="Proteomes" id="UP000199428"/>
    </source>
</evidence>
<name>A0A1G5S4G3_PSEXY</name>
<gene>
    <name evidence="2" type="ORF">SAMN02910350_02608</name>
</gene>
<dbReference type="PANTHER" id="PTHR23026">
    <property type="entry name" value="NADPH NITROREDUCTASE"/>
    <property type="match status" value="1"/>
</dbReference>
<dbReference type="EMBL" id="FMWK01000018">
    <property type="protein sequence ID" value="SCZ81047.1"/>
    <property type="molecule type" value="Genomic_DNA"/>
</dbReference>
<dbReference type="Pfam" id="PF00881">
    <property type="entry name" value="Nitroreductase"/>
    <property type="match status" value="1"/>
</dbReference>
<dbReference type="InterPro" id="IPR000415">
    <property type="entry name" value="Nitroreductase-like"/>
</dbReference>
<accession>A0A1G5S4G3</accession>
<dbReference type="InterPro" id="IPR029479">
    <property type="entry name" value="Nitroreductase"/>
</dbReference>
<dbReference type="Gene3D" id="3.40.109.10">
    <property type="entry name" value="NADH Oxidase"/>
    <property type="match status" value="1"/>
</dbReference>
<evidence type="ECO:0000259" key="1">
    <source>
        <dbReference type="Pfam" id="PF00881"/>
    </source>
</evidence>
<evidence type="ECO:0000313" key="2">
    <source>
        <dbReference type="EMBL" id="SCZ81047.1"/>
    </source>
</evidence>
<dbReference type="RefSeq" id="WP_176757686.1">
    <property type="nucleotide sequence ID" value="NZ_FMWK01000018.1"/>
</dbReference>
<dbReference type="GO" id="GO:0016491">
    <property type="term" value="F:oxidoreductase activity"/>
    <property type="evidence" value="ECO:0007669"/>
    <property type="project" value="InterPro"/>
</dbReference>
<feature type="domain" description="Nitroreductase" evidence="1">
    <location>
        <begin position="4"/>
        <end position="175"/>
    </location>
</feature>
<proteinExistence type="predicted"/>
<dbReference type="Proteomes" id="UP000199428">
    <property type="component" value="Unassembled WGS sequence"/>
</dbReference>
<dbReference type="PANTHER" id="PTHR23026:SF123">
    <property type="entry name" value="NAD(P)H NITROREDUCTASE RV3131-RELATED"/>
    <property type="match status" value="1"/>
</dbReference>
<sequence length="195" mass="21487">MEAIKSRRSIRKYTDKAVSRDMIEDIVSGAILSPSAKNRQPWKFIVYTDTKKNEILDVMEQALVKEKETHALLPESSGGLADAFNTLKIMRQAPVLFMIMNTNGQSPFEAISTDDRITEICDTLSIGASIENMLLRATELGLGTLWIANTCFAYTDLVSAIGEAGQLVGAVSLGYADEAPAARPRKKLEDVLEFR</sequence>
<dbReference type="InterPro" id="IPR050627">
    <property type="entry name" value="Nitroreductase/BluB"/>
</dbReference>